<gene>
    <name evidence="1" type="ORF">COV89_00780</name>
</gene>
<comment type="caution">
    <text evidence="1">The sequence shown here is derived from an EMBL/GenBank/DDBJ whole genome shotgun (WGS) entry which is preliminary data.</text>
</comment>
<evidence type="ECO:0000313" key="1">
    <source>
        <dbReference type="EMBL" id="PIQ70377.1"/>
    </source>
</evidence>
<dbReference type="EMBL" id="PCVI01000013">
    <property type="protein sequence ID" value="PIQ70377.1"/>
    <property type="molecule type" value="Genomic_DNA"/>
</dbReference>
<reference evidence="1 2" key="1">
    <citation type="submission" date="2017-09" db="EMBL/GenBank/DDBJ databases">
        <title>Depth-based differentiation of microbial function through sediment-hosted aquifers and enrichment of novel symbionts in the deep terrestrial subsurface.</title>
        <authorList>
            <person name="Probst A.J."/>
            <person name="Ladd B."/>
            <person name="Jarett J.K."/>
            <person name="Geller-Mcgrath D.E."/>
            <person name="Sieber C.M."/>
            <person name="Emerson J.B."/>
            <person name="Anantharaman K."/>
            <person name="Thomas B.C."/>
            <person name="Malmstrom R."/>
            <person name="Stieglmeier M."/>
            <person name="Klingl A."/>
            <person name="Woyke T."/>
            <person name="Ryan C.M."/>
            <person name="Banfield J.F."/>
        </authorList>
    </citation>
    <scope>NUCLEOTIDE SEQUENCE [LARGE SCALE GENOMIC DNA]</scope>
    <source>
        <strain evidence="1">CG11_big_fil_rev_8_21_14_0_20_40_12</strain>
    </source>
</reference>
<dbReference type="AlphaFoldDB" id="A0A2H0KGM5"/>
<accession>A0A2H0KGM5</accession>
<organism evidence="1 2">
    <name type="scientific">Candidatus Shapirobacteria bacterium CG11_big_fil_rev_8_21_14_0_20_40_12</name>
    <dbReference type="NCBI Taxonomy" id="1974889"/>
    <lineage>
        <taxon>Bacteria</taxon>
        <taxon>Candidatus Shapironibacteriota</taxon>
    </lineage>
</organism>
<protein>
    <submittedName>
        <fullName evidence="1">Uncharacterized protein</fullName>
    </submittedName>
</protein>
<evidence type="ECO:0000313" key="2">
    <source>
        <dbReference type="Proteomes" id="UP000231371"/>
    </source>
</evidence>
<sequence length="552" mass="63873">MLQDESEIIFSRRGFLRGVAGITGVVGGKLLPNVPGFLPPQSTTLLETEKFDPWEAKKREEIDKLFEKQEDGSFRQLVSLETFRKNGIIWQEIKEGSAPEALTVLLQQKGIGVALKCTYRTLLNKAVERYNQLTKDPYATIIDPDVNEAEKVISEVAELTGLPPDFIKTIAWRENGLRGTIPQLHGDTYCPTIGAVFINMETDSDIFAQNIKIDGRYRWLARIPGIPKGYVLPITTTKALRYDALLGTLIPMAICLEHLEKVFSERATPTANLRDFLMNWADESVGNSPEEKLAKFVGLAFLLYHHGIYRPVKLDQKGNPIHDQDGNVTMNFNIIANERFTQFDPTKTADLKTHFRDRYHWFFGAYDTFLYYKPWLKQRYRLAGTNEAAGHQFYCQTANFIREHMDKYPNLSERTHEPQEYRDIIEFGMIEYFRKNYEKICDPECNTVNLKQEVNNLILDCNYNLTEIRKKASPPLKSQLEKLDKLLKIGRNVFSTYTAEHFGLFFIPTQEQEKACLFNLINYYYSWDDEVWNNNENFLKILLLKYSGEEIP</sequence>
<proteinExistence type="predicted"/>
<name>A0A2H0KGM5_9BACT</name>
<dbReference type="Proteomes" id="UP000231371">
    <property type="component" value="Unassembled WGS sequence"/>
</dbReference>